<keyword evidence="10" id="KW-1185">Reference proteome</keyword>
<dbReference type="RefSeq" id="WP_188983905.1">
    <property type="nucleotide sequence ID" value="NZ_BMPO01000006.1"/>
</dbReference>
<dbReference type="PANTHER" id="PTHR22726">
    <property type="entry name" value="METALLOENDOPEPTIDASE OMA1"/>
    <property type="match status" value="1"/>
</dbReference>
<dbReference type="AlphaFoldDB" id="A0A917PZ12"/>
<comment type="similarity">
    <text evidence="6">Belongs to the peptidase M48 family.</text>
</comment>
<evidence type="ECO:0000313" key="9">
    <source>
        <dbReference type="EMBL" id="GGK00885.1"/>
    </source>
</evidence>
<evidence type="ECO:0000256" key="1">
    <source>
        <dbReference type="ARBA" id="ARBA00022670"/>
    </source>
</evidence>
<dbReference type="CDD" id="cd07332">
    <property type="entry name" value="M48C_Oma1_like"/>
    <property type="match status" value="1"/>
</dbReference>
<evidence type="ECO:0000256" key="2">
    <source>
        <dbReference type="ARBA" id="ARBA00022723"/>
    </source>
</evidence>
<evidence type="ECO:0000259" key="7">
    <source>
        <dbReference type="Pfam" id="PF01435"/>
    </source>
</evidence>
<dbReference type="EMBL" id="BMPO01000006">
    <property type="protein sequence ID" value="GGK00885.1"/>
    <property type="molecule type" value="Genomic_DNA"/>
</dbReference>
<dbReference type="GO" id="GO:0004222">
    <property type="term" value="F:metalloendopeptidase activity"/>
    <property type="evidence" value="ECO:0007669"/>
    <property type="project" value="InterPro"/>
</dbReference>
<keyword evidence="3 6" id="KW-0378">Hydrolase</keyword>
<dbReference type="Pfam" id="PF01435">
    <property type="entry name" value="Peptidase_M48"/>
    <property type="match status" value="1"/>
</dbReference>
<comment type="cofactor">
    <cofactor evidence="6">
        <name>Zn(2+)</name>
        <dbReference type="ChEBI" id="CHEBI:29105"/>
    </cofactor>
    <text evidence="6">Binds 1 zinc ion per subunit.</text>
</comment>
<dbReference type="Pfam" id="PF23368">
    <property type="entry name" value="DUF7092"/>
    <property type="match status" value="1"/>
</dbReference>
<sequence length="347" mass="37347">MNSPVPGFYCAAGSSHRQHARLHVSELGLEIRAGDESSLAGPAAVADVEISSRIGNTPRFLRFTNGGSFETGDNEAIDAVLNTNHPRHGLLHRLESHWRYVVLGLLVTVLFAWGGVRYGVPAVAEALAFTLPESVSRKVGDGALAVMDQGLLGPSTLPAGRQAELQLVLMDFAKRVDPGLDVQVVFRDTAKTIGPNALALPSGTIVFTDQLVQLAPNDEELLAVMAHEMGHLDRRHALRRLIQSSALGILAMALVGDVSSVSSLVTAVPVILTELGYSRAFEYEADRYAAEALVKTGIPVSRLTAMLERLEQTHCDAADDACSQDDWRSYVSTHPGSVERARAIQDR</sequence>
<dbReference type="Gene3D" id="3.30.2010.10">
    <property type="entry name" value="Metalloproteases ('zincins'), catalytic domain"/>
    <property type="match status" value="1"/>
</dbReference>
<evidence type="ECO:0000256" key="4">
    <source>
        <dbReference type="ARBA" id="ARBA00022833"/>
    </source>
</evidence>
<proteinExistence type="inferred from homology"/>
<dbReference type="PANTHER" id="PTHR22726:SF1">
    <property type="entry name" value="METALLOENDOPEPTIDASE OMA1, MITOCHONDRIAL"/>
    <property type="match status" value="1"/>
</dbReference>
<evidence type="ECO:0000259" key="8">
    <source>
        <dbReference type="Pfam" id="PF23368"/>
    </source>
</evidence>
<dbReference type="InterPro" id="IPR051156">
    <property type="entry name" value="Mito/Outer_Membr_Metalloprot"/>
</dbReference>
<evidence type="ECO:0000256" key="6">
    <source>
        <dbReference type="RuleBase" id="RU003983"/>
    </source>
</evidence>
<name>A0A917PZ12_9PSED</name>
<keyword evidence="4 6" id="KW-0862">Zinc</keyword>
<protein>
    <submittedName>
        <fullName evidence="9">Peptidase M48</fullName>
    </submittedName>
</protein>
<gene>
    <name evidence="9" type="ORF">GCM10009304_28410</name>
</gene>
<keyword evidence="2" id="KW-0479">Metal-binding</keyword>
<evidence type="ECO:0000256" key="5">
    <source>
        <dbReference type="ARBA" id="ARBA00023049"/>
    </source>
</evidence>
<dbReference type="GO" id="GO:0051603">
    <property type="term" value="P:proteolysis involved in protein catabolic process"/>
    <property type="evidence" value="ECO:0007669"/>
    <property type="project" value="TreeGrafter"/>
</dbReference>
<dbReference type="GO" id="GO:0016020">
    <property type="term" value="C:membrane"/>
    <property type="evidence" value="ECO:0007669"/>
    <property type="project" value="TreeGrafter"/>
</dbReference>
<accession>A0A917PZ12</accession>
<keyword evidence="5 6" id="KW-0482">Metalloprotease</keyword>
<keyword evidence="1 6" id="KW-0645">Protease</keyword>
<reference evidence="9" key="2">
    <citation type="submission" date="2020-09" db="EMBL/GenBank/DDBJ databases">
        <authorList>
            <person name="Sun Q."/>
            <person name="Ohkuma M."/>
        </authorList>
    </citation>
    <scope>NUCLEOTIDE SEQUENCE</scope>
    <source>
        <strain evidence="9">JCM 30078</strain>
    </source>
</reference>
<dbReference type="InterPro" id="IPR001915">
    <property type="entry name" value="Peptidase_M48"/>
</dbReference>
<evidence type="ECO:0000313" key="10">
    <source>
        <dbReference type="Proteomes" id="UP000635983"/>
    </source>
</evidence>
<dbReference type="InterPro" id="IPR055518">
    <property type="entry name" value="DUF7092"/>
</dbReference>
<feature type="domain" description="DUF7092" evidence="8">
    <location>
        <begin position="5"/>
        <end position="82"/>
    </location>
</feature>
<dbReference type="GO" id="GO:0046872">
    <property type="term" value="F:metal ion binding"/>
    <property type="evidence" value="ECO:0007669"/>
    <property type="project" value="UniProtKB-KW"/>
</dbReference>
<dbReference type="Proteomes" id="UP000635983">
    <property type="component" value="Unassembled WGS sequence"/>
</dbReference>
<reference evidence="9" key="1">
    <citation type="journal article" date="2014" name="Int. J. Syst. Evol. Microbiol.">
        <title>Complete genome sequence of Corynebacterium casei LMG S-19264T (=DSM 44701T), isolated from a smear-ripened cheese.</title>
        <authorList>
            <consortium name="US DOE Joint Genome Institute (JGI-PGF)"/>
            <person name="Walter F."/>
            <person name="Albersmeier A."/>
            <person name="Kalinowski J."/>
            <person name="Ruckert C."/>
        </authorList>
    </citation>
    <scope>NUCLEOTIDE SEQUENCE</scope>
    <source>
        <strain evidence="9">JCM 30078</strain>
    </source>
</reference>
<evidence type="ECO:0000256" key="3">
    <source>
        <dbReference type="ARBA" id="ARBA00022801"/>
    </source>
</evidence>
<feature type="domain" description="Peptidase M48" evidence="7">
    <location>
        <begin position="163"/>
        <end position="346"/>
    </location>
</feature>
<organism evidence="9 10">
    <name type="scientific">Pseudomonas matsuisoli</name>
    <dbReference type="NCBI Taxonomy" id="1515666"/>
    <lineage>
        <taxon>Bacteria</taxon>
        <taxon>Pseudomonadati</taxon>
        <taxon>Pseudomonadota</taxon>
        <taxon>Gammaproteobacteria</taxon>
        <taxon>Pseudomonadales</taxon>
        <taxon>Pseudomonadaceae</taxon>
        <taxon>Pseudomonas</taxon>
    </lineage>
</organism>
<comment type="caution">
    <text evidence="9">The sequence shown here is derived from an EMBL/GenBank/DDBJ whole genome shotgun (WGS) entry which is preliminary data.</text>
</comment>